<reference evidence="2" key="1">
    <citation type="journal article" date="2012" name="Proc. Natl. Acad. Sci. U.S.A.">
        <title>Genome sequence of the button mushroom Agaricus bisporus reveals mechanisms governing adaptation to a humic-rich ecological niche.</title>
        <authorList>
            <person name="Morin E."/>
            <person name="Kohler A."/>
            <person name="Baker A.R."/>
            <person name="Foulongne-Oriol M."/>
            <person name="Lombard V."/>
            <person name="Nagy L.G."/>
            <person name="Ohm R.A."/>
            <person name="Patyshakuliyeva A."/>
            <person name="Brun A."/>
            <person name="Aerts A.L."/>
            <person name="Bailey A.M."/>
            <person name="Billette C."/>
            <person name="Coutinho P.M."/>
            <person name="Deakin G."/>
            <person name="Doddapaneni H."/>
            <person name="Floudas D."/>
            <person name="Grimwood J."/>
            <person name="Hilden K."/>
            <person name="Kuees U."/>
            <person name="LaButti K.M."/>
            <person name="Lapidus A."/>
            <person name="Lindquist E.A."/>
            <person name="Lucas S.M."/>
            <person name="Murat C."/>
            <person name="Riley R.W."/>
            <person name="Salamov A.A."/>
            <person name="Schmutz J."/>
            <person name="Subramanian V."/>
            <person name="Woesten H.A.B."/>
            <person name="Xu J."/>
            <person name="Eastwood D.C."/>
            <person name="Foster G.D."/>
            <person name="Sonnenberg A.S."/>
            <person name="Cullen D."/>
            <person name="de Vries R.P."/>
            <person name="Lundell T."/>
            <person name="Hibbett D.S."/>
            <person name="Henrissat B."/>
            <person name="Burton K.S."/>
            <person name="Kerrigan R.W."/>
            <person name="Challen M.P."/>
            <person name="Grigoriev I.V."/>
            <person name="Martin F."/>
        </authorList>
    </citation>
    <scope>NUCLEOTIDE SEQUENCE [LARGE SCALE GENOMIC DNA]</scope>
    <source>
        <strain evidence="2">JB137-S8 / ATCC MYA-4627 / FGSC 10392</strain>
    </source>
</reference>
<gene>
    <name evidence="1" type="ORF">AGABI1DRAFT_112332</name>
</gene>
<evidence type="ECO:0000313" key="1">
    <source>
        <dbReference type="EMBL" id="EKM80555.1"/>
    </source>
</evidence>
<dbReference type="HOGENOM" id="CLU_3092813_0_0_1"/>
<dbReference type="KEGG" id="abp:AGABI1DRAFT112332"/>
<accession>K5XYV6</accession>
<protein>
    <submittedName>
        <fullName evidence="1">Uncharacterized protein</fullName>
    </submittedName>
</protein>
<feature type="non-terminal residue" evidence="1">
    <location>
        <position position="52"/>
    </location>
</feature>
<organism evidence="1 2">
    <name type="scientific">Agaricus bisporus var. burnettii (strain JB137-S8 / ATCC MYA-4627 / FGSC 10392)</name>
    <name type="common">White button mushroom</name>
    <dbReference type="NCBI Taxonomy" id="597362"/>
    <lineage>
        <taxon>Eukaryota</taxon>
        <taxon>Fungi</taxon>
        <taxon>Dikarya</taxon>
        <taxon>Basidiomycota</taxon>
        <taxon>Agaricomycotina</taxon>
        <taxon>Agaricomycetes</taxon>
        <taxon>Agaricomycetidae</taxon>
        <taxon>Agaricales</taxon>
        <taxon>Agaricineae</taxon>
        <taxon>Agaricaceae</taxon>
        <taxon>Agaricus</taxon>
    </lineage>
</organism>
<proteinExistence type="predicted"/>
<dbReference type="RefSeq" id="XP_007328226.1">
    <property type="nucleotide sequence ID" value="XM_007328164.1"/>
</dbReference>
<dbReference type="EMBL" id="JH971388">
    <property type="protein sequence ID" value="EKM80555.1"/>
    <property type="molecule type" value="Genomic_DNA"/>
</dbReference>
<dbReference type="Proteomes" id="UP000008493">
    <property type="component" value="Unassembled WGS sequence"/>
</dbReference>
<keyword evidence="2" id="KW-1185">Reference proteome</keyword>
<sequence length="52" mass="6103">MTPDYVSLLRYYYQHAGAAGLSVWIYDFHVESGREILDQIFHVILGRESWKA</sequence>
<evidence type="ECO:0000313" key="2">
    <source>
        <dbReference type="Proteomes" id="UP000008493"/>
    </source>
</evidence>
<dbReference type="AlphaFoldDB" id="K5XYV6"/>
<dbReference type="InParanoid" id="K5XYV6"/>
<dbReference type="GeneID" id="18823601"/>
<name>K5XYV6_AGABU</name>